<name>X0VP34_9ZZZZ</name>
<accession>X0VP34</accession>
<proteinExistence type="predicted"/>
<sequence>EKETLIKPKTKFKVTSVEKKTKTFKSTFAGEDLKGTYEYYEITLRMV</sequence>
<evidence type="ECO:0000313" key="1">
    <source>
        <dbReference type="EMBL" id="GAG14233.1"/>
    </source>
</evidence>
<feature type="non-terminal residue" evidence="1">
    <location>
        <position position="1"/>
    </location>
</feature>
<protein>
    <submittedName>
        <fullName evidence="1">Uncharacterized protein</fullName>
    </submittedName>
</protein>
<gene>
    <name evidence="1" type="ORF">S01H1_59420</name>
</gene>
<dbReference type="EMBL" id="BARS01038859">
    <property type="protein sequence ID" value="GAG14233.1"/>
    <property type="molecule type" value="Genomic_DNA"/>
</dbReference>
<comment type="caution">
    <text evidence="1">The sequence shown here is derived from an EMBL/GenBank/DDBJ whole genome shotgun (WGS) entry which is preliminary data.</text>
</comment>
<reference evidence="1" key="1">
    <citation type="journal article" date="2014" name="Front. Microbiol.">
        <title>High frequency of phylogenetically diverse reductive dehalogenase-homologous genes in deep subseafloor sedimentary metagenomes.</title>
        <authorList>
            <person name="Kawai M."/>
            <person name="Futagami T."/>
            <person name="Toyoda A."/>
            <person name="Takaki Y."/>
            <person name="Nishi S."/>
            <person name="Hori S."/>
            <person name="Arai W."/>
            <person name="Tsubouchi T."/>
            <person name="Morono Y."/>
            <person name="Uchiyama I."/>
            <person name="Ito T."/>
            <person name="Fujiyama A."/>
            <person name="Inagaki F."/>
            <person name="Takami H."/>
        </authorList>
    </citation>
    <scope>NUCLEOTIDE SEQUENCE</scope>
    <source>
        <strain evidence="1">Expedition CK06-06</strain>
    </source>
</reference>
<organism evidence="1">
    <name type="scientific">marine sediment metagenome</name>
    <dbReference type="NCBI Taxonomy" id="412755"/>
    <lineage>
        <taxon>unclassified sequences</taxon>
        <taxon>metagenomes</taxon>
        <taxon>ecological metagenomes</taxon>
    </lineage>
</organism>
<dbReference type="AlphaFoldDB" id="X0VP34"/>